<feature type="region of interest" description="Disordered" evidence="1">
    <location>
        <begin position="17"/>
        <end position="36"/>
    </location>
</feature>
<name>A0A5S4FCR6_9ACTN</name>
<evidence type="ECO:0000256" key="1">
    <source>
        <dbReference type="SAM" id="MobiDB-lite"/>
    </source>
</evidence>
<keyword evidence="3" id="KW-1185">Reference proteome</keyword>
<dbReference type="Proteomes" id="UP000309128">
    <property type="component" value="Unassembled WGS sequence"/>
</dbReference>
<protein>
    <submittedName>
        <fullName evidence="2">Uncharacterized protein</fullName>
    </submittedName>
</protein>
<dbReference type="EMBL" id="VCKY01000096">
    <property type="protein sequence ID" value="TMR15802.1"/>
    <property type="molecule type" value="Genomic_DNA"/>
</dbReference>
<comment type="caution">
    <text evidence="2">The sequence shown here is derived from an EMBL/GenBank/DDBJ whole genome shotgun (WGS) entry which is preliminary data.</text>
</comment>
<evidence type="ECO:0000313" key="2">
    <source>
        <dbReference type="EMBL" id="TMR15802.1"/>
    </source>
</evidence>
<dbReference type="RefSeq" id="WP_138668863.1">
    <property type="nucleotide sequence ID" value="NZ_VCKY01000096.1"/>
</dbReference>
<dbReference type="OrthoDB" id="3502273at2"/>
<sequence>MRLPASDPPAAAVLVRAPRDSGSHTLPHPLPDGRTLRVRQGSYEQPSELLLYDGDRKVATVLTLSCGEIVSMALDRSGRHLLVGKDNENDSAAGNRPCGGKNHELLRVGLAPTAAGAFPHRVVWRGDTYVGGFTW</sequence>
<accession>A0A5S4FCR6</accession>
<gene>
    <name evidence="2" type="ORF">ETD86_26425</name>
</gene>
<proteinExistence type="predicted"/>
<organism evidence="2 3">
    <name type="scientific">Nonomuraea turkmeniaca</name>
    <dbReference type="NCBI Taxonomy" id="103838"/>
    <lineage>
        <taxon>Bacteria</taxon>
        <taxon>Bacillati</taxon>
        <taxon>Actinomycetota</taxon>
        <taxon>Actinomycetes</taxon>
        <taxon>Streptosporangiales</taxon>
        <taxon>Streptosporangiaceae</taxon>
        <taxon>Nonomuraea</taxon>
    </lineage>
</organism>
<dbReference type="AlphaFoldDB" id="A0A5S4FCR6"/>
<reference evidence="2 3" key="1">
    <citation type="submission" date="2019-05" db="EMBL/GenBank/DDBJ databases">
        <title>Draft genome sequence of Nonomuraea turkmeniaca DSM 43926.</title>
        <authorList>
            <person name="Saricaoglu S."/>
            <person name="Isik K."/>
        </authorList>
    </citation>
    <scope>NUCLEOTIDE SEQUENCE [LARGE SCALE GENOMIC DNA]</scope>
    <source>
        <strain evidence="2 3">DSM 43926</strain>
    </source>
</reference>
<evidence type="ECO:0000313" key="3">
    <source>
        <dbReference type="Proteomes" id="UP000309128"/>
    </source>
</evidence>